<dbReference type="Gene3D" id="3.40.50.300">
    <property type="entry name" value="P-loop containing nucleotide triphosphate hydrolases"/>
    <property type="match status" value="1"/>
</dbReference>
<accession>A0ABD0LR38</accession>
<comment type="caution">
    <text evidence="4">The sequence shown here is derived from an EMBL/GenBank/DDBJ whole genome shotgun (WGS) entry which is preliminary data.</text>
</comment>
<evidence type="ECO:0000313" key="4">
    <source>
        <dbReference type="EMBL" id="KAK7501953.1"/>
    </source>
</evidence>
<evidence type="ECO:0000256" key="1">
    <source>
        <dbReference type="ARBA" id="ARBA00008535"/>
    </source>
</evidence>
<dbReference type="AlphaFoldDB" id="A0ABD0LR38"/>
<protein>
    <recommendedName>
        <fullName evidence="3">AIG1-type G domain-containing protein</fullName>
    </recommendedName>
</protein>
<keyword evidence="2" id="KW-0547">Nucleotide-binding</keyword>
<evidence type="ECO:0000259" key="3">
    <source>
        <dbReference type="Pfam" id="PF04548"/>
    </source>
</evidence>
<dbReference type="InterPro" id="IPR027417">
    <property type="entry name" value="P-loop_NTPase"/>
</dbReference>
<gene>
    <name evidence="4" type="ORF">BaRGS_00006705</name>
</gene>
<dbReference type="Pfam" id="PF04548">
    <property type="entry name" value="AIG1"/>
    <property type="match status" value="1"/>
</dbReference>
<dbReference type="Proteomes" id="UP001519460">
    <property type="component" value="Unassembled WGS sequence"/>
</dbReference>
<dbReference type="SUPFAM" id="SSF52540">
    <property type="entry name" value="P-loop containing nucleoside triphosphate hydrolases"/>
    <property type="match status" value="1"/>
</dbReference>
<dbReference type="InterPro" id="IPR006703">
    <property type="entry name" value="G_AIG1"/>
</dbReference>
<evidence type="ECO:0000256" key="2">
    <source>
        <dbReference type="ARBA" id="ARBA00022741"/>
    </source>
</evidence>
<sequence>MDTPGLFAPNRHWSQMEMELQKARDFITHAPGVVLFVVRCDRRFVQEENEAYLHVKGLFGDDICQSMVLVFNGLDSRGETL</sequence>
<reference evidence="4 5" key="1">
    <citation type="journal article" date="2023" name="Sci. Data">
        <title>Genome assembly of the Korean intertidal mud-creeper Batillaria attramentaria.</title>
        <authorList>
            <person name="Patra A.K."/>
            <person name="Ho P.T."/>
            <person name="Jun S."/>
            <person name="Lee S.J."/>
            <person name="Kim Y."/>
            <person name="Won Y.J."/>
        </authorList>
    </citation>
    <scope>NUCLEOTIDE SEQUENCE [LARGE SCALE GENOMIC DNA]</scope>
    <source>
        <strain evidence="4">Wonlab-2016</strain>
    </source>
</reference>
<comment type="similarity">
    <text evidence="1">Belongs to the TRAFAC class TrmE-Era-EngA-EngB-Septin-like GTPase superfamily. AIG1/Toc34/Toc159-like paraseptin GTPase family. IAN subfamily.</text>
</comment>
<feature type="non-terminal residue" evidence="4">
    <location>
        <position position="81"/>
    </location>
</feature>
<proteinExistence type="inferred from homology"/>
<keyword evidence="5" id="KW-1185">Reference proteome</keyword>
<evidence type="ECO:0000313" key="5">
    <source>
        <dbReference type="Proteomes" id="UP001519460"/>
    </source>
</evidence>
<dbReference type="GO" id="GO:0000166">
    <property type="term" value="F:nucleotide binding"/>
    <property type="evidence" value="ECO:0007669"/>
    <property type="project" value="UniProtKB-KW"/>
</dbReference>
<organism evidence="4 5">
    <name type="scientific">Batillaria attramentaria</name>
    <dbReference type="NCBI Taxonomy" id="370345"/>
    <lineage>
        <taxon>Eukaryota</taxon>
        <taxon>Metazoa</taxon>
        <taxon>Spiralia</taxon>
        <taxon>Lophotrochozoa</taxon>
        <taxon>Mollusca</taxon>
        <taxon>Gastropoda</taxon>
        <taxon>Caenogastropoda</taxon>
        <taxon>Sorbeoconcha</taxon>
        <taxon>Cerithioidea</taxon>
        <taxon>Batillariidae</taxon>
        <taxon>Batillaria</taxon>
    </lineage>
</organism>
<dbReference type="EMBL" id="JACVVK020000028">
    <property type="protein sequence ID" value="KAK7501953.1"/>
    <property type="molecule type" value="Genomic_DNA"/>
</dbReference>
<feature type="domain" description="AIG1-type G" evidence="3">
    <location>
        <begin position="2"/>
        <end position="76"/>
    </location>
</feature>
<name>A0ABD0LR38_9CAEN</name>